<evidence type="ECO:0000256" key="3">
    <source>
        <dbReference type="ARBA" id="ARBA00022475"/>
    </source>
</evidence>
<evidence type="ECO:0000256" key="5">
    <source>
        <dbReference type="ARBA" id="ARBA00022989"/>
    </source>
</evidence>
<evidence type="ECO:0000313" key="9">
    <source>
        <dbReference type="EMBL" id="GAA4715471.1"/>
    </source>
</evidence>
<name>A0ABP8XWE3_9MICO</name>
<dbReference type="Proteomes" id="UP001500556">
    <property type="component" value="Unassembled WGS sequence"/>
</dbReference>
<dbReference type="InterPro" id="IPR035906">
    <property type="entry name" value="MetI-like_sf"/>
</dbReference>
<keyword evidence="10" id="KW-1185">Reference proteome</keyword>
<dbReference type="PROSITE" id="PS50928">
    <property type="entry name" value="ABC_TM1"/>
    <property type="match status" value="1"/>
</dbReference>
<proteinExistence type="inferred from homology"/>
<dbReference type="Pfam" id="PF00528">
    <property type="entry name" value="BPD_transp_1"/>
    <property type="match status" value="1"/>
</dbReference>
<evidence type="ECO:0000313" key="10">
    <source>
        <dbReference type="Proteomes" id="UP001500556"/>
    </source>
</evidence>
<feature type="transmembrane region" description="Helical" evidence="7">
    <location>
        <begin position="76"/>
        <end position="100"/>
    </location>
</feature>
<protein>
    <submittedName>
        <fullName evidence="9">Carbohydrate ABC transporter permease</fullName>
    </submittedName>
</protein>
<dbReference type="InterPro" id="IPR000515">
    <property type="entry name" value="MetI-like"/>
</dbReference>
<comment type="similarity">
    <text evidence="7">Belongs to the binding-protein-dependent transport system permease family.</text>
</comment>
<evidence type="ECO:0000259" key="8">
    <source>
        <dbReference type="PROSITE" id="PS50928"/>
    </source>
</evidence>
<feature type="transmembrane region" description="Helical" evidence="7">
    <location>
        <begin position="252"/>
        <end position="269"/>
    </location>
</feature>
<comment type="subcellular location">
    <subcellularLocation>
        <location evidence="1 7">Cell membrane</location>
        <topology evidence="1 7">Multi-pass membrane protein</topology>
    </subcellularLocation>
</comment>
<keyword evidence="2 7" id="KW-0813">Transport</keyword>
<reference evidence="10" key="1">
    <citation type="journal article" date="2019" name="Int. J. Syst. Evol. Microbiol.">
        <title>The Global Catalogue of Microorganisms (GCM) 10K type strain sequencing project: providing services to taxonomists for standard genome sequencing and annotation.</title>
        <authorList>
            <consortium name="The Broad Institute Genomics Platform"/>
            <consortium name="The Broad Institute Genome Sequencing Center for Infectious Disease"/>
            <person name="Wu L."/>
            <person name="Ma J."/>
        </authorList>
    </citation>
    <scope>NUCLEOTIDE SEQUENCE [LARGE SCALE GENOMIC DNA]</scope>
    <source>
        <strain evidence="10">JCM 18961</strain>
    </source>
</reference>
<feature type="domain" description="ABC transmembrane type-1" evidence="8">
    <location>
        <begin position="77"/>
        <end position="269"/>
    </location>
</feature>
<keyword evidence="6 7" id="KW-0472">Membrane</keyword>
<feature type="transmembrane region" description="Helical" evidence="7">
    <location>
        <begin position="12"/>
        <end position="30"/>
    </location>
</feature>
<keyword evidence="5 7" id="KW-1133">Transmembrane helix</keyword>
<dbReference type="SUPFAM" id="SSF161098">
    <property type="entry name" value="MetI-like"/>
    <property type="match status" value="1"/>
</dbReference>
<dbReference type="PANTHER" id="PTHR43744">
    <property type="entry name" value="ABC TRANSPORTER PERMEASE PROTEIN MG189-RELATED-RELATED"/>
    <property type="match status" value="1"/>
</dbReference>
<keyword evidence="3" id="KW-1003">Cell membrane</keyword>
<feature type="transmembrane region" description="Helical" evidence="7">
    <location>
        <begin position="112"/>
        <end position="133"/>
    </location>
</feature>
<comment type="caution">
    <text evidence="9">The sequence shown here is derived from an EMBL/GenBank/DDBJ whole genome shotgun (WGS) entry which is preliminary data.</text>
</comment>
<evidence type="ECO:0000256" key="1">
    <source>
        <dbReference type="ARBA" id="ARBA00004651"/>
    </source>
</evidence>
<evidence type="ECO:0000256" key="6">
    <source>
        <dbReference type="ARBA" id="ARBA00023136"/>
    </source>
</evidence>
<dbReference type="RefSeq" id="WP_345501601.1">
    <property type="nucleotide sequence ID" value="NZ_BAABLO010000004.1"/>
</dbReference>
<dbReference type="PANTHER" id="PTHR43744:SF12">
    <property type="entry name" value="ABC TRANSPORTER PERMEASE PROTEIN MG189-RELATED"/>
    <property type="match status" value="1"/>
</dbReference>
<dbReference type="EMBL" id="BAABLO010000004">
    <property type="protein sequence ID" value="GAA4715471.1"/>
    <property type="molecule type" value="Genomic_DNA"/>
</dbReference>
<dbReference type="Gene3D" id="1.10.3720.10">
    <property type="entry name" value="MetI-like"/>
    <property type="match status" value="1"/>
</dbReference>
<organism evidence="9 10">
    <name type="scientific">Pedococcus ginsenosidimutans</name>
    <dbReference type="NCBI Taxonomy" id="490570"/>
    <lineage>
        <taxon>Bacteria</taxon>
        <taxon>Bacillati</taxon>
        <taxon>Actinomycetota</taxon>
        <taxon>Actinomycetes</taxon>
        <taxon>Micrococcales</taxon>
        <taxon>Intrasporangiaceae</taxon>
        <taxon>Pedococcus</taxon>
    </lineage>
</organism>
<accession>A0ABP8XWE3</accession>
<feature type="transmembrane region" description="Helical" evidence="7">
    <location>
        <begin position="145"/>
        <end position="166"/>
    </location>
</feature>
<sequence>MNHRTKGWKLILFYVVLVLFSVIYLYPFLIQIATSFKTDAAATDNPLSLVPSPFDATAWKRIFGIGGDTSVPIMRWLTNSVVITLVVTAARVFFDSLAGYALSRLRFRGRGFLFGTVLAVMSVPGVALLIPKFLMVSYLGIYDTYSAMVLPLLVDAAGVFIMKQFFDSIPVSVEEAARIDGAGVFRTFWSVVLPMARPALITLTILSFQGSWNEFTHFLVTTQSPELKTLVTGLASLASGDLGAGSQYPLKLGAALLTTIPVALLFFAFQRQFVRGANEGGDKG</sequence>
<evidence type="ECO:0000256" key="7">
    <source>
        <dbReference type="RuleBase" id="RU363032"/>
    </source>
</evidence>
<feature type="transmembrane region" description="Helical" evidence="7">
    <location>
        <begin position="187"/>
        <end position="208"/>
    </location>
</feature>
<evidence type="ECO:0000256" key="2">
    <source>
        <dbReference type="ARBA" id="ARBA00022448"/>
    </source>
</evidence>
<dbReference type="CDD" id="cd06261">
    <property type="entry name" value="TM_PBP2"/>
    <property type="match status" value="1"/>
</dbReference>
<gene>
    <name evidence="9" type="ORF">GCM10025782_10180</name>
</gene>
<keyword evidence="4 7" id="KW-0812">Transmembrane</keyword>
<evidence type="ECO:0000256" key="4">
    <source>
        <dbReference type="ARBA" id="ARBA00022692"/>
    </source>
</evidence>